<gene>
    <name evidence="14" type="primary">alaS_49</name>
    <name evidence="14" type="ORF">SDC9_159798</name>
</gene>
<evidence type="ECO:0000256" key="2">
    <source>
        <dbReference type="ARBA" id="ARBA00008226"/>
    </source>
</evidence>
<evidence type="ECO:0000256" key="4">
    <source>
        <dbReference type="ARBA" id="ARBA00017959"/>
    </source>
</evidence>
<evidence type="ECO:0000256" key="1">
    <source>
        <dbReference type="ARBA" id="ARBA00001947"/>
    </source>
</evidence>
<dbReference type="FunFam" id="3.10.310.40:FF:000001">
    <property type="entry name" value="Alanine--tRNA ligase"/>
    <property type="match status" value="1"/>
</dbReference>
<sequence>MNLDDAKQSGATALFDEKYESKVRVVTMGDVSKELCGGTHVTNTSDVGIFKIVSEESIGSGIRRITSLSGYGAYQEFLAQEDKLIAISKLLKTGSLSNVTEKTEQLIQENHDLQETISGMTNRLMNLKAEELLSQIVVKNDLNIIISEIKDADSSNLKTIIDNLKNKINNSVLFLYNISNDKVVYTVYCSPEAIRKGLKAGELAKEAAILSGGGGGGRPDLAQSGGKDITKIEQVLQVLANKLGLTI</sequence>
<keyword evidence="7" id="KW-0547">Nucleotide-binding</keyword>
<comment type="caution">
    <text evidence="14">The sequence shown here is derived from an EMBL/GenBank/DDBJ whole genome shotgun (WGS) entry which is preliminary data.</text>
</comment>
<dbReference type="PANTHER" id="PTHR11777">
    <property type="entry name" value="ALANYL-TRNA SYNTHETASE"/>
    <property type="match status" value="1"/>
</dbReference>
<dbReference type="FunFam" id="3.30.54.20:FF:000001">
    <property type="entry name" value="Alanine--tRNA ligase"/>
    <property type="match status" value="1"/>
</dbReference>
<dbReference type="EC" id="6.1.1.7" evidence="3"/>
<evidence type="ECO:0000256" key="6">
    <source>
        <dbReference type="ARBA" id="ARBA00022598"/>
    </source>
</evidence>
<dbReference type="InterPro" id="IPR050058">
    <property type="entry name" value="Ala-tRNA_ligase"/>
</dbReference>
<dbReference type="EMBL" id="VSSQ01058831">
    <property type="protein sequence ID" value="MPN12480.1"/>
    <property type="molecule type" value="Genomic_DNA"/>
</dbReference>
<evidence type="ECO:0000256" key="8">
    <source>
        <dbReference type="ARBA" id="ARBA00022840"/>
    </source>
</evidence>
<accession>A0A645FET8</accession>
<feature type="coiled-coil region" evidence="12">
    <location>
        <begin position="96"/>
        <end position="130"/>
    </location>
</feature>
<dbReference type="PROSITE" id="PS50860">
    <property type="entry name" value="AA_TRNA_LIGASE_II_ALA"/>
    <property type="match status" value="1"/>
</dbReference>
<dbReference type="InterPro" id="IPR003156">
    <property type="entry name" value="DHHA1_dom"/>
</dbReference>
<organism evidence="14">
    <name type="scientific">bioreactor metagenome</name>
    <dbReference type="NCBI Taxonomy" id="1076179"/>
    <lineage>
        <taxon>unclassified sequences</taxon>
        <taxon>metagenomes</taxon>
        <taxon>ecological metagenomes</taxon>
    </lineage>
</organism>
<dbReference type="InterPro" id="IPR018165">
    <property type="entry name" value="Ala-tRNA-synth_IIc_core"/>
</dbReference>
<keyword evidence="10" id="KW-0648">Protein biosynthesis</keyword>
<dbReference type="GO" id="GO:0005524">
    <property type="term" value="F:ATP binding"/>
    <property type="evidence" value="ECO:0007669"/>
    <property type="project" value="UniProtKB-KW"/>
</dbReference>
<dbReference type="Pfam" id="PF07973">
    <property type="entry name" value="tRNA_SAD"/>
    <property type="match status" value="1"/>
</dbReference>
<dbReference type="GO" id="GO:0004813">
    <property type="term" value="F:alanine-tRNA ligase activity"/>
    <property type="evidence" value="ECO:0007669"/>
    <property type="project" value="UniProtKB-EC"/>
</dbReference>
<dbReference type="SUPFAM" id="SSF55186">
    <property type="entry name" value="ThrRS/AlaRS common domain"/>
    <property type="match status" value="1"/>
</dbReference>
<dbReference type="Pfam" id="PF02272">
    <property type="entry name" value="DHHA1"/>
    <property type="match status" value="1"/>
</dbReference>
<keyword evidence="8" id="KW-0067">ATP-binding</keyword>
<dbReference type="GO" id="GO:0000049">
    <property type="term" value="F:tRNA binding"/>
    <property type="evidence" value="ECO:0007669"/>
    <property type="project" value="UniProtKB-KW"/>
</dbReference>
<dbReference type="Gene3D" id="6.10.250.550">
    <property type="match status" value="1"/>
</dbReference>
<dbReference type="InterPro" id="IPR012947">
    <property type="entry name" value="tRNA_SAD"/>
</dbReference>
<name>A0A645FET8_9ZZZZ</name>
<proteinExistence type="inferred from homology"/>
<dbReference type="Gene3D" id="3.10.310.40">
    <property type="match status" value="1"/>
</dbReference>
<comment type="similarity">
    <text evidence="2">Belongs to the class-II aminoacyl-tRNA synthetase family.</text>
</comment>
<comment type="cofactor">
    <cofactor evidence="1">
        <name>Zn(2+)</name>
        <dbReference type="ChEBI" id="CHEBI:29105"/>
    </cofactor>
</comment>
<evidence type="ECO:0000256" key="5">
    <source>
        <dbReference type="ARBA" id="ARBA00022555"/>
    </source>
</evidence>
<dbReference type="GO" id="GO:0005829">
    <property type="term" value="C:cytosol"/>
    <property type="evidence" value="ECO:0007669"/>
    <property type="project" value="TreeGrafter"/>
</dbReference>
<reference evidence="14" key="1">
    <citation type="submission" date="2019-08" db="EMBL/GenBank/DDBJ databases">
        <authorList>
            <person name="Kucharzyk K."/>
            <person name="Murdoch R.W."/>
            <person name="Higgins S."/>
            <person name="Loffler F."/>
        </authorList>
    </citation>
    <scope>NUCLEOTIDE SEQUENCE</scope>
</reference>
<evidence type="ECO:0000256" key="3">
    <source>
        <dbReference type="ARBA" id="ARBA00013168"/>
    </source>
</evidence>
<dbReference type="GO" id="GO:0002161">
    <property type="term" value="F:aminoacyl-tRNA deacylase activity"/>
    <property type="evidence" value="ECO:0007669"/>
    <property type="project" value="TreeGrafter"/>
</dbReference>
<dbReference type="AlphaFoldDB" id="A0A645FET8"/>
<evidence type="ECO:0000256" key="10">
    <source>
        <dbReference type="ARBA" id="ARBA00022917"/>
    </source>
</evidence>
<keyword evidence="12" id="KW-0175">Coiled coil</keyword>
<feature type="domain" description="Alanyl-transfer RNA synthetases family profile" evidence="13">
    <location>
        <begin position="1"/>
        <end position="79"/>
    </location>
</feature>
<keyword evidence="5" id="KW-0820">tRNA-binding</keyword>
<evidence type="ECO:0000256" key="12">
    <source>
        <dbReference type="SAM" id="Coils"/>
    </source>
</evidence>
<keyword evidence="6 14" id="KW-0436">Ligase</keyword>
<evidence type="ECO:0000313" key="14">
    <source>
        <dbReference type="EMBL" id="MPN12480.1"/>
    </source>
</evidence>
<evidence type="ECO:0000256" key="9">
    <source>
        <dbReference type="ARBA" id="ARBA00022884"/>
    </source>
</evidence>
<evidence type="ECO:0000256" key="7">
    <source>
        <dbReference type="ARBA" id="ARBA00022741"/>
    </source>
</evidence>
<keyword evidence="11" id="KW-0030">Aminoacyl-tRNA synthetase</keyword>
<dbReference type="InterPro" id="IPR018163">
    <property type="entry name" value="Thr/Ala-tRNA-synth_IIc_edit"/>
</dbReference>
<keyword evidence="9" id="KW-0694">RNA-binding</keyword>
<evidence type="ECO:0000259" key="13">
    <source>
        <dbReference type="PROSITE" id="PS50860"/>
    </source>
</evidence>
<dbReference type="Gene3D" id="3.30.980.10">
    <property type="entry name" value="Threonyl-trna Synthetase, Chain A, domain 2"/>
    <property type="match status" value="1"/>
</dbReference>
<protein>
    <recommendedName>
        <fullName evidence="4">Alanine--tRNA ligase</fullName>
        <ecNumber evidence="3">6.1.1.7</ecNumber>
    </recommendedName>
</protein>
<dbReference type="GO" id="GO:0006419">
    <property type="term" value="P:alanyl-tRNA aminoacylation"/>
    <property type="evidence" value="ECO:0007669"/>
    <property type="project" value="InterPro"/>
</dbReference>
<dbReference type="PANTHER" id="PTHR11777:SF9">
    <property type="entry name" value="ALANINE--TRNA LIGASE, CYTOPLASMIC"/>
    <property type="match status" value="1"/>
</dbReference>
<evidence type="ECO:0000256" key="11">
    <source>
        <dbReference type="ARBA" id="ARBA00023146"/>
    </source>
</evidence>
<dbReference type="SMART" id="SM00863">
    <property type="entry name" value="tRNA_SAD"/>
    <property type="match status" value="1"/>
</dbReference>